<dbReference type="PANTHER" id="PTHR21581">
    <property type="entry name" value="D-ALANYL-D-ALANINE CARBOXYPEPTIDASE"/>
    <property type="match status" value="1"/>
</dbReference>
<protein>
    <submittedName>
        <fullName evidence="11">D-alanyl-D-alanine carboxypeptidase family protein</fullName>
        <ecNumber evidence="11">3.4.-.-</ecNumber>
    </submittedName>
</protein>
<evidence type="ECO:0000259" key="10">
    <source>
        <dbReference type="Pfam" id="PF00768"/>
    </source>
</evidence>
<keyword evidence="5" id="KW-0573">Peptidoglycan synthesis</keyword>
<feature type="signal peptide" evidence="9">
    <location>
        <begin position="1"/>
        <end position="18"/>
    </location>
</feature>
<reference evidence="11 12" key="1">
    <citation type="journal article" date="2024" name="Int. J. Syst. Evol. Microbiol.">
        <title>Virgibacillus tibetensis sp. nov., isolated from salt lake on the Tibetan Plateau of China.</title>
        <authorList>
            <person name="Phurbu D."/>
            <person name="Liu Z.-X."/>
            <person name="Wang R."/>
            <person name="Zheng Y.-Y."/>
            <person name="Liu H.-C."/>
            <person name="Zhou Y.-G."/>
            <person name="Yu Y.-J."/>
            <person name="Li A.-H."/>
        </authorList>
    </citation>
    <scope>NUCLEOTIDE SEQUENCE [LARGE SCALE GENOMIC DNA]</scope>
    <source>
        <strain evidence="11 12">C22-A2</strain>
    </source>
</reference>
<dbReference type="Gene3D" id="3.40.710.10">
    <property type="entry name" value="DD-peptidase/beta-lactamase superfamily"/>
    <property type="match status" value="1"/>
</dbReference>
<name>A0ABU6KIF4_9BACI</name>
<keyword evidence="12" id="KW-1185">Reference proteome</keyword>
<keyword evidence="8" id="KW-1133">Transmembrane helix</keyword>
<dbReference type="InterPro" id="IPR018044">
    <property type="entry name" value="Peptidase_S11"/>
</dbReference>
<dbReference type="SUPFAM" id="SSF56601">
    <property type="entry name" value="beta-lactamase/transpeptidase-like"/>
    <property type="match status" value="1"/>
</dbReference>
<evidence type="ECO:0000256" key="8">
    <source>
        <dbReference type="SAM" id="Phobius"/>
    </source>
</evidence>
<evidence type="ECO:0000256" key="1">
    <source>
        <dbReference type="ARBA" id="ARBA00007164"/>
    </source>
</evidence>
<dbReference type="EMBL" id="JARZFX010000008">
    <property type="protein sequence ID" value="MEC5424871.1"/>
    <property type="molecule type" value="Genomic_DNA"/>
</dbReference>
<organism evidence="11 12">
    <name type="scientific">Virgibacillus tibetensis</name>
    <dbReference type="NCBI Taxonomy" id="3042313"/>
    <lineage>
        <taxon>Bacteria</taxon>
        <taxon>Bacillati</taxon>
        <taxon>Bacillota</taxon>
        <taxon>Bacilli</taxon>
        <taxon>Bacillales</taxon>
        <taxon>Bacillaceae</taxon>
        <taxon>Virgibacillus</taxon>
    </lineage>
</organism>
<dbReference type="InterPro" id="IPR012338">
    <property type="entry name" value="Beta-lactam/transpept-like"/>
</dbReference>
<dbReference type="PANTHER" id="PTHR21581:SF6">
    <property type="entry name" value="TRAFFICKING PROTEIN PARTICLE COMPLEX SUBUNIT 12"/>
    <property type="match status" value="1"/>
</dbReference>
<comment type="similarity">
    <text evidence="1 7">Belongs to the peptidase S11 family.</text>
</comment>
<evidence type="ECO:0000256" key="6">
    <source>
        <dbReference type="ARBA" id="ARBA00023316"/>
    </source>
</evidence>
<evidence type="ECO:0000256" key="4">
    <source>
        <dbReference type="ARBA" id="ARBA00022960"/>
    </source>
</evidence>
<accession>A0ABU6KIF4</accession>
<dbReference type="PRINTS" id="PR00725">
    <property type="entry name" value="DADACBPTASE1"/>
</dbReference>
<dbReference type="Proteomes" id="UP001335737">
    <property type="component" value="Unassembled WGS sequence"/>
</dbReference>
<comment type="caution">
    <text evidence="11">The sequence shown here is derived from an EMBL/GenBank/DDBJ whole genome shotgun (WGS) entry which is preliminary data.</text>
</comment>
<feature type="domain" description="Peptidase S11 D-alanyl-D-alanine carboxypeptidase A N-terminal" evidence="10">
    <location>
        <begin position="32"/>
        <end position="255"/>
    </location>
</feature>
<keyword evidence="11" id="KW-0645">Protease</keyword>
<feature type="chain" id="PRO_5046630352" evidence="9">
    <location>
        <begin position="19"/>
        <end position="393"/>
    </location>
</feature>
<feature type="transmembrane region" description="Helical" evidence="8">
    <location>
        <begin position="371"/>
        <end position="388"/>
    </location>
</feature>
<gene>
    <name evidence="11" type="ORF">QGM71_15400</name>
</gene>
<sequence>MKKITIILIAILAINPLAAVSAHSGPESPKLTLLSEAAILMEADSGEILYDKNADEIMYPASLTKIATTIYVIETADLDEIATVSSNARNTEGTSVFLEEGEQVSLEKLIKGLLINSGNDAGVAIAEHLSGSVENFSSDMTAYFKNKLGTDSTNFKNPHGLFDPEHVTTAEDLARITQYAMKNDLFMEIFSKRELEWEGKTWDTTIINHHKLVKGEIPYDGITGGKNGYVSKSGFTLITTSEKENLNLIAVTLKNNNQNAVYNDTMDLLDYGFDQFRTATVPEGAEFAAGDEVFTAPEKLAYTYPLTEEVREDVSENGTLEISSRDGEVIASYPLEKVNNKNDREASAAMKNTSIQDTDSKSIFDYFPFNPAYLLLLFILILGIFYRFKRKYS</sequence>
<evidence type="ECO:0000256" key="9">
    <source>
        <dbReference type="SAM" id="SignalP"/>
    </source>
</evidence>
<evidence type="ECO:0000256" key="5">
    <source>
        <dbReference type="ARBA" id="ARBA00022984"/>
    </source>
</evidence>
<keyword evidence="8" id="KW-0812">Transmembrane</keyword>
<keyword evidence="6" id="KW-0961">Cell wall biogenesis/degradation</keyword>
<keyword evidence="11" id="KW-0121">Carboxypeptidase</keyword>
<dbReference type="EC" id="3.4.-.-" evidence="11"/>
<evidence type="ECO:0000256" key="3">
    <source>
        <dbReference type="ARBA" id="ARBA00022801"/>
    </source>
</evidence>
<evidence type="ECO:0000313" key="11">
    <source>
        <dbReference type="EMBL" id="MEC5424871.1"/>
    </source>
</evidence>
<keyword evidence="2 9" id="KW-0732">Signal</keyword>
<dbReference type="GO" id="GO:0004180">
    <property type="term" value="F:carboxypeptidase activity"/>
    <property type="evidence" value="ECO:0007669"/>
    <property type="project" value="UniProtKB-KW"/>
</dbReference>
<evidence type="ECO:0000313" key="12">
    <source>
        <dbReference type="Proteomes" id="UP001335737"/>
    </source>
</evidence>
<keyword evidence="8" id="KW-0472">Membrane</keyword>
<evidence type="ECO:0000256" key="7">
    <source>
        <dbReference type="RuleBase" id="RU004016"/>
    </source>
</evidence>
<keyword evidence="4" id="KW-0133">Cell shape</keyword>
<proteinExistence type="inferred from homology"/>
<dbReference type="RefSeq" id="WP_327608426.1">
    <property type="nucleotide sequence ID" value="NZ_JARZFX010000008.1"/>
</dbReference>
<dbReference type="InterPro" id="IPR001967">
    <property type="entry name" value="Peptidase_S11_N"/>
</dbReference>
<evidence type="ECO:0000256" key="2">
    <source>
        <dbReference type="ARBA" id="ARBA00022729"/>
    </source>
</evidence>
<keyword evidence="3 11" id="KW-0378">Hydrolase</keyword>
<dbReference type="Pfam" id="PF00768">
    <property type="entry name" value="Peptidase_S11"/>
    <property type="match status" value="1"/>
</dbReference>